<dbReference type="AlphaFoldDB" id="A0A4Q7MQM7"/>
<evidence type="ECO:0000313" key="1">
    <source>
        <dbReference type="EMBL" id="RZS70658.1"/>
    </source>
</evidence>
<organism evidence="1 2">
    <name type="scientific">Pseudobacter ginsenosidimutans</name>
    <dbReference type="NCBI Taxonomy" id="661488"/>
    <lineage>
        <taxon>Bacteria</taxon>
        <taxon>Pseudomonadati</taxon>
        <taxon>Bacteroidota</taxon>
        <taxon>Chitinophagia</taxon>
        <taxon>Chitinophagales</taxon>
        <taxon>Chitinophagaceae</taxon>
        <taxon>Pseudobacter</taxon>
    </lineage>
</organism>
<accession>A0A4Q7MQM7</accession>
<dbReference type="Proteomes" id="UP000293874">
    <property type="component" value="Unassembled WGS sequence"/>
</dbReference>
<name>A0A4Q7MQM7_9BACT</name>
<keyword evidence="2" id="KW-1185">Reference proteome</keyword>
<reference evidence="1 2" key="1">
    <citation type="submission" date="2019-02" db="EMBL/GenBank/DDBJ databases">
        <title>Genomic Encyclopedia of Type Strains, Phase IV (KMG-IV): sequencing the most valuable type-strain genomes for metagenomic binning, comparative biology and taxonomic classification.</title>
        <authorList>
            <person name="Goeker M."/>
        </authorList>
    </citation>
    <scope>NUCLEOTIDE SEQUENCE [LARGE SCALE GENOMIC DNA]</scope>
    <source>
        <strain evidence="1 2">DSM 18116</strain>
    </source>
</reference>
<comment type="caution">
    <text evidence="1">The sequence shown here is derived from an EMBL/GenBank/DDBJ whole genome shotgun (WGS) entry which is preliminary data.</text>
</comment>
<protein>
    <submittedName>
        <fullName evidence="1">Uncharacterized protein</fullName>
    </submittedName>
</protein>
<dbReference type="EMBL" id="SGXA01000002">
    <property type="protein sequence ID" value="RZS70658.1"/>
    <property type="molecule type" value="Genomic_DNA"/>
</dbReference>
<evidence type="ECO:0000313" key="2">
    <source>
        <dbReference type="Proteomes" id="UP000293874"/>
    </source>
</evidence>
<gene>
    <name evidence="1" type="ORF">EV199_2551</name>
</gene>
<sequence>MDGRSDFIQLKREAIRICKKRESLSGIFISSYRFCNNLFFLQNSNRSFYIINLESQVS</sequence>
<proteinExistence type="predicted"/>